<organism evidence="2 3">
    <name type="scientific">Macrophomina phaseolina (strain MS6)</name>
    <name type="common">Charcoal rot fungus</name>
    <dbReference type="NCBI Taxonomy" id="1126212"/>
    <lineage>
        <taxon>Eukaryota</taxon>
        <taxon>Fungi</taxon>
        <taxon>Dikarya</taxon>
        <taxon>Ascomycota</taxon>
        <taxon>Pezizomycotina</taxon>
        <taxon>Dothideomycetes</taxon>
        <taxon>Dothideomycetes incertae sedis</taxon>
        <taxon>Botryosphaeriales</taxon>
        <taxon>Botryosphaeriaceae</taxon>
        <taxon>Macrophomina</taxon>
    </lineage>
</organism>
<dbReference type="OrthoDB" id="19653at2759"/>
<protein>
    <submittedName>
        <fullName evidence="2">Alpha/beta hydrolase fold-3</fullName>
    </submittedName>
</protein>
<dbReference type="VEuPathDB" id="FungiDB:MPH_07502"/>
<reference evidence="2 3" key="1">
    <citation type="journal article" date="2012" name="BMC Genomics">
        <title>Tools to kill: Genome of one of the most destructive plant pathogenic fungi Macrophomina phaseolina.</title>
        <authorList>
            <person name="Islam M.S."/>
            <person name="Haque M.S."/>
            <person name="Islam M.M."/>
            <person name="Emdad E.M."/>
            <person name="Halim A."/>
            <person name="Hossen Q.M.M."/>
            <person name="Hossain M.Z."/>
            <person name="Ahmed B."/>
            <person name="Rahim S."/>
            <person name="Rahman M.S."/>
            <person name="Alam M.M."/>
            <person name="Hou S."/>
            <person name="Wan X."/>
            <person name="Saito J.A."/>
            <person name="Alam M."/>
        </authorList>
    </citation>
    <scope>NUCLEOTIDE SEQUENCE [LARGE SCALE GENOMIC DNA]</scope>
    <source>
        <strain evidence="2 3">MS6</strain>
    </source>
</reference>
<feature type="domain" description="Alpha/beta hydrolase fold-3" evidence="1">
    <location>
        <begin position="63"/>
        <end position="186"/>
    </location>
</feature>
<gene>
    <name evidence="2" type="ORF">MPH_07502</name>
</gene>
<evidence type="ECO:0000313" key="2">
    <source>
        <dbReference type="EMBL" id="EKG15299.1"/>
    </source>
</evidence>
<dbReference type="Pfam" id="PF07859">
    <property type="entry name" value="Abhydrolase_3"/>
    <property type="match status" value="1"/>
</dbReference>
<dbReference type="InterPro" id="IPR013094">
    <property type="entry name" value="AB_hydrolase_3"/>
</dbReference>
<dbReference type="InterPro" id="IPR050466">
    <property type="entry name" value="Carboxylest/Gibb_receptor"/>
</dbReference>
<proteinExistence type="predicted"/>
<dbReference type="eggNOG" id="KOG1515">
    <property type="taxonomic scope" value="Eukaryota"/>
</dbReference>
<dbReference type="InterPro" id="IPR029058">
    <property type="entry name" value="AB_hydrolase_fold"/>
</dbReference>
<comment type="caution">
    <text evidence="2">The sequence shown here is derived from an EMBL/GenBank/DDBJ whole genome shotgun (WGS) entry which is preliminary data.</text>
</comment>
<dbReference type="PANTHER" id="PTHR23024">
    <property type="entry name" value="ARYLACETAMIDE DEACETYLASE"/>
    <property type="match status" value="1"/>
</dbReference>
<dbReference type="AlphaFoldDB" id="K2RYL9"/>
<sequence>MDTLRPNDFSRFTDFDIHSTPYKTASTHPITADVLVPSTLTKSATPSPTPSSPPPASPRPLLLRFHGGGLVAGSSLFPGFFAPWHLSLAARHSAIIVTPNYRLLPEASLPEILADIEDFWVWVHEALPSFVEERTNGAVRVDTSRILTAGDSAGGYLSLLLALRHPDAVRAATAAYPMVDVRSPHFCEAYDKPMFGVPQQPRSVVDEHVEKVRSGALPAVVSADPALERATLMFACVQHGVLGRAFPRERRDLALLEALADGARFPRGGVFVWHARGDSVVPIEGSRRLEEMVRELDPGLGFRLYQGQGEHGFDLDTSIEEDWMADGLQPVVAAWLA</sequence>
<evidence type="ECO:0000259" key="1">
    <source>
        <dbReference type="Pfam" id="PF07859"/>
    </source>
</evidence>
<accession>K2RYL9</accession>
<dbReference type="Proteomes" id="UP000007129">
    <property type="component" value="Unassembled WGS sequence"/>
</dbReference>
<dbReference type="SUPFAM" id="SSF53474">
    <property type="entry name" value="alpha/beta-Hydrolases"/>
    <property type="match status" value="1"/>
</dbReference>
<dbReference type="Gene3D" id="3.40.50.1820">
    <property type="entry name" value="alpha/beta hydrolase"/>
    <property type="match status" value="1"/>
</dbReference>
<dbReference type="HOGENOM" id="CLU_012494_9_1_1"/>
<dbReference type="GO" id="GO:0016787">
    <property type="term" value="F:hydrolase activity"/>
    <property type="evidence" value="ECO:0007669"/>
    <property type="project" value="UniProtKB-KW"/>
</dbReference>
<dbReference type="InParanoid" id="K2RYL9"/>
<name>K2RYL9_MACPH</name>
<dbReference type="PANTHER" id="PTHR23024:SF339">
    <property type="entry name" value="ALPHA_BETA HYDROLASE FOLD-3 DOMAIN-CONTAINING PROTEIN"/>
    <property type="match status" value="1"/>
</dbReference>
<dbReference type="EMBL" id="AHHD01000307">
    <property type="protein sequence ID" value="EKG15299.1"/>
    <property type="molecule type" value="Genomic_DNA"/>
</dbReference>
<keyword evidence="2" id="KW-0378">Hydrolase</keyword>
<dbReference type="STRING" id="1126212.K2RYL9"/>
<evidence type="ECO:0000313" key="3">
    <source>
        <dbReference type="Proteomes" id="UP000007129"/>
    </source>
</evidence>